<dbReference type="PANTHER" id="PTHR21248:SF12">
    <property type="entry name" value="CARDIOLIPIN SYNTHASE C"/>
    <property type="match status" value="1"/>
</dbReference>
<proteinExistence type="predicted"/>
<dbReference type="PATRIC" id="fig|742738.3.peg.2978"/>
<dbReference type="SMART" id="SM00155">
    <property type="entry name" value="PLDc"/>
    <property type="match status" value="2"/>
</dbReference>
<protein>
    <recommendedName>
        <fullName evidence="1">PLD phosphodiesterase domain-containing protein</fullName>
    </recommendedName>
</protein>
<dbReference type="EMBL" id="ADLO01000089">
    <property type="protein sequence ID" value="KGF54391.1"/>
    <property type="molecule type" value="Genomic_DNA"/>
</dbReference>
<dbReference type="SUPFAM" id="SSF56024">
    <property type="entry name" value="Phospholipase D/nuclease"/>
    <property type="match status" value="2"/>
</dbReference>
<evidence type="ECO:0000259" key="1">
    <source>
        <dbReference type="PROSITE" id="PS50035"/>
    </source>
</evidence>
<dbReference type="RefSeq" id="WP_044942136.1">
    <property type="nucleotide sequence ID" value="NZ_KN174164.1"/>
</dbReference>
<organism evidence="2 3">
    <name type="scientific">Flavonifractor plautii 1_3_50AFAA</name>
    <dbReference type="NCBI Taxonomy" id="742738"/>
    <lineage>
        <taxon>Bacteria</taxon>
        <taxon>Bacillati</taxon>
        <taxon>Bacillota</taxon>
        <taxon>Clostridia</taxon>
        <taxon>Eubacteriales</taxon>
        <taxon>Oscillospiraceae</taxon>
        <taxon>Flavonifractor</taxon>
    </lineage>
</organism>
<dbReference type="InterPro" id="IPR001736">
    <property type="entry name" value="PLipase_D/transphosphatidylase"/>
</dbReference>
<accession>A0A096B602</accession>
<dbReference type="GO" id="GO:0030572">
    <property type="term" value="F:phosphatidyltransferase activity"/>
    <property type="evidence" value="ECO:0007669"/>
    <property type="project" value="UniProtKB-ARBA"/>
</dbReference>
<gene>
    <name evidence="2" type="ORF">HMPREF9460_02895</name>
</gene>
<dbReference type="GO" id="GO:0032049">
    <property type="term" value="P:cardiolipin biosynthetic process"/>
    <property type="evidence" value="ECO:0007669"/>
    <property type="project" value="UniProtKB-ARBA"/>
</dbReference>
<evidence type="ECO:0000313" key="3">
    <source>
        <dbReference type="Proteomes" id="UP000029585"/>
    </source>
</evidence>
<dbReference type="InterPro" id="IPR025202">
    <property type="entry name" value="PLD-like_dom"/>
</dbReference>
<name>A0A096B602_FLAPL</name>
<dbReference type="Proteomes" id="UP000029585">
    <property type="component" value="Unassembled WGS sequence"/>
</dbReference>
<dbReference type="eggNOG" id="COG1502">
    <property type="taxonomic scope" value="Bacteria"/>
</dbReference>
<sequence>MKRFVKNVALVLLVWLLFIILCLVIPPAFHKRATPEDWLNDIRYEHTAPERVRSIDDNSDALLWRLRLIEEAKERIILTTFDFWDEESGQDVIGALWAAAERGVRVQVLLDGINGGHFLPMSRNLCQLSSHENVEIRLYNPINLLTPWKINYRMHDKYLIADDFAYILGGRNTDNRFLGNYQEHYNVDRDILVYETEPGAGQSYQHLMNYFEAVWALPCCKVFKDSRCESDLAGCYEQTAQRYPEVFTDSLTTAEWESATLAAYSVELWSNPIEPENKTPILWARMVDAMAQDSNVLVQTPYIICSKDMYEDLRTICAAGTRTDILINAVESGTNPFGCTDYLNQKTHLRSTGTHIYEYLGEQAQHTKAVLIGEDLTLAGSCNFDMRSVYLDTELMLAIKSPGLNAQIRAQLDVLKESSRHMSPDGSIEDGPSYVPRELSWGKEAMYAVLRVITLPFRHLL</sequence>
<dbReference type="Pfam" id="PF13091">
    <property type="entry name" value="PLDc_2"/>
    <property type="match status" value="2"/>
</dbReference>
<dbReference type="AlphaFoldDB" id="A0A096B602"/>
<dbReference type="PROSITE" id="PS50035">
    <property type="entry name" value="PLD"/>
    <property type="match status" value="2"/>
</dbReference>
<dbReference type="PANTHER" id="PTHR21248">
    <property type="entry name" value="CARDIOLIPIN SYNTHASE"/>
    <property type="match status" value="1"/>
</dbReference>
<comment type="caution">
    <text evidence="2">The sequence shown here is derived from an EMBL/GenBank/DDBJ whole genome shotgun (WGS) entry which is preliminary data.</text>
</comment>
<dbReference type="Gene3D" id="3.30.870.10">
    <property type="entry name" value="Endonuclease Chain A"/>
    <property type="match status" value="2"/>
</dbReference>
<keyword evidence="3" id="KW-1185">Reference proteome</keyword>
<feature type="domain" description="PLD phosphodiesterase" evidence="1">
    <location>
        <begin position="361"/>
        <end position="388"/>
    </location>
</feature>
<evidence type="ECO:0000313" key="2">
    <source>
        <dbReference type="EMBL" id="KGF54391.1"/>
    </source>
</evidence>
<feature type="domain" description="PLD phosphodiesterase" evidence="1">
    <location>
        <begin position="150"/>
        <end position="177"/>
    </location>
</feature>
<dbReference type="CDD" id="cd09111">
    <property type="entry name" value="PLDc_ymdC_like_1"/>
    <property type="match status" value="1"/>
</dbReference>
<dbReference type="HOGENOM" id="CLU_024860_0_0_9"/>
<reference evidence="2 3" key="1">
    <citation type="submission" date="2011-08" db="EMBL/GenBank/DDBJ databases">
        <title>The Genome Sequence of Clostridium orbiscindens 1_3_50AFAA.</title>
        <authorList>
            <consortium name="The Broad Institute Genome Sequencing Platform"/>
            <person name="Earl A."/>
            <person name="Ward D."/>
            <person name="Feldgarden M."/>
            <person name="Gevers D."/>
            <person name="Daigneault M."/>
            <person name="Strauss J."/>
            <person name="Allen-Vercoe E."/>
            <person name="Young S.K."/>
            <person name="Zeng Q."/>
            <person name="Gargeya S."/>
            <person name="Fitzgerald M."/>
            <person name="Haas B."/>
            <person name="Abouelleil A."/>
            <person name="Alvarado L."/>
            <person name="Arachchi H.M."/>
            <person name="Berlin A."/>
            <person name="Brown A."/>
            <person name="Chapman S.B."/>
            <person name="Chen Z."/>
            <person name="Dunbar C."/>
            <person name="Freedman E."/>
            <person name="Gearin G."/>
            <person name="Gellesch M."/>
            <person name="Goldberg J."/>
            <person name="Griggs A."/>
            <person name="Gujja S."/>
            <person name="Heiman D."/>
            <person name="Howarth C."/>
            <person name="Larson L."/>
            <person name="Lui A."/>
            <person name="MacDonald P.J.P."/>
            <person name="Montmayeur A."/>
            <person name="Murphy C."/>
            <person name="Neiman D."/>
            <person name="Pearson M."/>
            <person name="Priest M."/>
            <person name="Roberts A."/>
            <person name="Saif S."/>
            <person name="Shea T."/>
            <person name="Shenoy N."/>
            <person name="Sisk P."/>
            <person name="Stolte C."/>
            <person name="Sykes S."/>
            <person name="Wortman J."/>
            <person name="Nusbaum C."/>
            <person name="Birren B."/>
        </authorList>
    </citation>
    <scope>NUCLEOTIDE SEQUENCE [LARGE SCALE GENOMIC DNA]</scope>
    <source>
        <strain evidence="2 3">1_3_50AFAA</strain>
    </source>
</reference>